<keyword evidence="3" id="KW-1185">Reference proteome</keyword>
<feature type="region of interest" description="Disordered" evidence="1">
    <location>
        <begin position="134"/>
        <end position="165"/>
    </location>
</feature>
<name>A0ABY9X9A8_9BACT</name>
<dbReference type="InterPro" id="IPR000944">
    <property type="entry name" value="Tscrpt_reg_Rrf2"/>
</dbReference>
<dbReference type="PROSITE" id="PS51197">
    <property type="entry name" value="HTH_RRF2_2"/>
    <property type="match status" value="1"/>
</dbReference>
<dbReference type="PANTHER" id="PTHR33221:SF15">
    <property type="entry name" value="HTH-TYPE TRANSCRIPTIONAL REGULATOR YWGB-RELATED"/>
    <property type="match status" value="1"/>
</dbReference>
<dbReference type="Proteomes" id="UP001611383">
    <property type="component" value="Chromosome"/>
</dbReference>
<accession>A0ABY9X9A8</accession>
<feature type="compositionally biased region" description="Basic and acidic residues" evidence="1">
    <location>
        <begin position="134"/>
        <end position="151"/>
    </location>
</feature>
<gene>
    <name evidence="2" type="ORF">F0U60_53640</name>
</gene>
<dbReference type="SUPFAM" id="SSF46785">
    <property type="entry name" value="Winged helix' DNA-binding domain"/>
    <property type="match status" value="1"/>
</dbReference>
<organism evidence="2 3">
    <name type="scientific">Archangium minus</name>
    <dbReference type="NCBI Taxonomy" id="83450"/>
    <lineage>
        <taxon>Bacteria</taxon>
        <taxon>Pseudomonadati</taxon>
        <taxon>Myxococcota</taxon>
        <taxon>Myxococcia</taxon>
        <taxon>Myxococcales</taxon>
        <taxon>Cystobacterineae</taxon>
        <taxon>Archangiaceae</taxon>
        <taxon>Archangium</taxon>
    </lineage>
</organism>
<feature type="compositionally biased region" description="Basic residues" evidence="1">
    <location>
        <begin position="152"/>
        <end position="165"/>
    </location>
</feature>
<dbReference type="InterPro" id="IPR036390">
    <property type="entry name" value="WH_DNA-bd_sf"/>
</dbReference>
<dbReference type="Gene3D" id="1.10.10.10">
    <property type="entry name" value="Winged helix-like DNA-binding domain superfamily/Winged helix DNA-binding domain"/>
    <property type="match status" value="1"/>
</dbReference>
<protein>
    <submittedName>
        <fullName evidence="2">Rrf2 family transcriptional regulator</fullName>
    </submittedName>
</protein>
<sequence length="165" mass="18000">MKRDSRLSVALHVLLHMEEMAPVVTSEELGQLMKANPVVVRRTMAGLREAGILRSEKGHGGGWSLARKLDSVTLGDVYDALGTPTLFSIGPRHESPGCLVEQAVNHALGKVLGEAEALLMMQLRSISVADIAKSVHRDRSRPAKKRPDVHAGRARHSISHRKRAP</sequence>
<evidence type="ECO:0000313" key="2">
    <source>
        <dbReference type="EMBL" id="WNG51978.1"/>
    </source>
</evidence>
<dbReference type="InterPro" id="IPR036388">
    <property type="entry name" value="WH-like_DNA-bd_sf"/>
</dbReference>
<dbReference type="RefSeq" id="WP_395812279.1">
    <property type="nucleotide sequence ID" value="NZ_CP043494.1"/>
</dbReference>
<evidence type="ECO:0000256" key="1">
    <source>
        <dbReference type="SAM" id="MobiDB-lite"/>
    </source>
</evidence>
<evidence type="ECO:0000313" key="3">
    <source>
        <dbReference type="Proteomes" id="UP001611383"/>
    </source>
</evidence>
<dbReference type="EMBL" id="CP043494">
    <property type="protein sequence ID" value="WNG51978.1"/>
    <property type="molecule type" value="Genomic_DNA"/>
</dbReference>
<dbReference type="PANTHER" id="PTHR33221">
    <property type="entry name" value="WINGED HELIX-TURN-HELIX TRANSCRIPTIONAL REGULATOR, RRF2 FAMILY"/>
    <property type="match status" value="1"/>
</dbReference>
<proteinExistence type="predicted"/>
<reference evidence="2 3" key="1">
    <citation type="submission" date="2019-08" db="EMBL/GenBank/DDBJ databases">
        <title>Archangium and Cystobacter genomes.</title>
        <authorList>
            <person name="Chen I.-C.K."/>
            <person name="Wielgoss S."/>
        </authorList>
    </citation>
    <scope>NUCLEOTIDE SEQUENCE [LARGE SCALE GENOMIC DNA]</scope>
    <source>
        <strain evidence="2 3">Cbm 6</strain>
    </source>
</reference>
<dbReference type="Pfam" id="PF02082">
    <property type="entry name" value="Rrf2"/>
    <property type="match status" value="1"/>
</dbReference>